<dbReference type="InterPro" id="IPR015943">
    <property type="entry name" value="WD40/YVTN_repeat-like_dom_sf"/>
</dbReference>
<keyword evidence="21" id="KW-0206">Cytoskeleton</keyword>
<feature type="region of interest" description="Disordered" evidence="28">
    <location>
        <begin position="1397"/>
        <end position="1530"/>
    </location>
</feature>
<keyword evidence="14" id="KW-0418">Kinase</keyword>
<evidence type="ECO:0000256" key="25">
    <source>
        <dbReference type="ARBA" id="ARBA00063313"/>
    </source>
</evidence>
<evidence type="ECO:0000256" key="20">
    <source>
        <dbReference type="ARBA" id="ARBA00023163"/>
    </source>
</evidence>
<evidence type="ECO:0000256" key="26">
    <source>
        <dbReference type="ARBA" id="ARBA00071147"/>
    </source>
</evidence>
<evidence type="ECO:0000256" key="14">
    <source>
        <dbReference type="ARBA" id="ARBA00022777"/>
    </source>
</evidence>
<name>A0A1Q3EX92_CULTA</name>
<dbReference type="EC" id="2.7.11.1" evidence="5"/>
<keyword evidence="10" id="KW-0945">Host-virus interaction</keyword>
<feature type="compositionally biased region" description="Acidic residues" evidence="28">
    <location>
        <begin position="1499"/>
        <end position="1515"/>
    </location>
</feature>
<dbReference type="InterPro" id="IPR006594">
    <property type="entry name" value="LisH"/>
</dbReference>
<feature type="compositionally biased region" description="Acidic residues" evidence="28">
    <location>
        <begin position="1403"/>
        <end position="1416"/>
    </location>
</feature>
<dbReference type="Gene3D" id="2.130.10.10">
    <property type="entry name" value="YVTN repeat-like/Quinoprotein amine dehydrogenase"/>
    <property type="match status" value="1"/>
</dbReference>
<evidence type="ECO:0000256" key="19">
    <source>
        <dbReference type="ARBA" id="ARBA00023015"/>
    </source>
</evidence>
<dbReference type="GO" id="GO:0006325">
    <property type="term" value="P:chromatin organization"/>
    <property type="evidence" value="ECO:0007669"/>
    <property type="project" value="UniProtKB-KW"/>
</dbReference>
<comment type="subunit">
    <text evidence="25">Component of the DCX (DDB1-CUL4-X-box) E3 ubiquitin-protein ligase complex, named CUL4A-RBX1-DDB1-DCAF1/VPRBP complex. Interacts with DDB1; the interaction is direct. Also forms a ternary complex with DDA1 and DDB1. Interacts with NF2 (via FERM domain). Component of the EDVP complex, a E3 ligase complex containing DYRK2, EDD/UBR5, DDB1 and DCAF1. Interacts with DYRK2; the interaction is direct. Interacts with RAG1; the interaction is direct. Interacts with LLGL1 and LLGL2. Interacts with histone H3. Interacts with ESR1 and LATS1; probably recruited by LATS1 to promote ESR1 ubiquitination and ubiquitin-mediated proteasomal degradation. Directly interacts with TET1, TET2 and TET3 (via C-terminus). Interacts with CEP78; promoting DCAF1 localization to centrosomes.</text>
</comment>
<evidence type="ECO:0000256" key="28">
    <source>
        <dbReference type="SAM" id="MobiDB-lite"/>
    </source>
</evidence>
<dbReference type="InterPro" id="IPR001680">
    <property type="entry name" value="WD40_rpt"/>
</dbReference>
<evidence type="ECO:0000256" key="10">
    <source>
        <dbReference type="ARBA" id="ARBA00022581"/>
    </source>
</evidence>
<dbReference type="PROSITE" id="PS50896">
    <property type="entry name" value="LISH"/>
    <property type="match status" value="1"/>
</dbReference>
<dbReference type="InterPro" id="IPR036322">
    <property type="entry name" value="WD40_repeat_dom_sf"/>
</dbReference>
<reference evidence="29" key="1">
    <citation type="submission" date="2017-01" db="EMBL/GenBank/DDBJ databases">
        <title>A deep insight into the sialotranscriptome of adult male and female Cluex tarsalis mosquitoes.</title>
        <authorList>
            <person name="Ribeiro J.M."/>
            <person name="Moreira F."/>
            <person name="Bernard K.A."/>
            <person name="Calvo E."/>
        </authorList>
    </citation>
    <scope>NUCLEOTIDE SEQUENCE</scope>
    <source>
        <strain evidence="29">Kern County</strain>
        <tissue evidence="29">Salivary glands</tissue>
    </source>
</reference>
<dbReference type="GO" id="GO:0080008">
    <property type="term" value="C:Cul4-RING E3 ubiquitin ligase complex"/>
    <property type="evidence" value="ECO:0007669"/>
    <property type="project" value="TreeGrafter"/>
</dbReference>
<keyword evidence="9" id="KW-0853">WD repeat</keyword>
<accession>A0A1Q3EX92</accession>
<evidence type="ECO:0000256" key="17">
    <source>
        <dbReference type="ARBA" id="ARBA00022853"/>
    </source>
</evidence>
<dbReference type="GO" id="GO:0005524">
    <property type="term" value="F:ATP binding"/>
    <property type="evidence" value="ECO:0007669"/>
    <property type="project" value="UniProtKB-KW"/>
</dbReference>
<comment type="catalytic activity">
    <reaction evidence="23">
        <text>L-threonyl-[protein] + ATP = O-phospho-L-threonyl-[protein] + ADP + H(+)</text>
        <dbReference type="Rhea" id="RHEA:46608"/>
        <dbReference type="Rhea" id="RHEA-COMP:11060"/>
        <dbReference type="Rhea" id="RHEA-COMP:11605"/>
        <dbReference type="ChEBI" id="CHEBI:15378"/>
        <dbReference type="ChEBI" id="CHEBI:30013"/>
        <dbReference type="ChEBI" id="CHEBI:30616"/>
        <dbReference type="ChEBI" id="CHEBI:61977"/>
        <dbReference type="ChEBI" id="CHEBI:456216"/>
        <dbReference type="EC" id="2.7.11.1"/>
    </reaction>
</comment>
<keyword evidence="19" id="KW-0805">Transcription regulation</keyword>
<evidence type="ECO:0000256" key="1">
    <source>
        <dbReference type="ARBA" id="ARBA00004123"/>
    </source>
</evidence>
<dbReference type="SMART" id="SM00320">
    <property type="entry name" value="WD40"/>
    <property type="match status" value="2"/>
</dbReference>
<organism evidence="29">
    <name type="scientific">Culex tarsalis</name>
    <name type="common">Encephalitis mosquito</name>
    <dbReference type="NCBI Taxonomy" id="7177"/>
    <lineage>
        <taxon>Eukaryota</taxon>
        <taxon>Metazoa</taxon>
        <taxon>Ecdysozoa</taxon>
        <taxon>Arthropoda</taxon>
        <taxon>Hexapoda</taxon>
        <taxon>Insecta</taxon>
        <taxon>Pterygota</taxon>
        <taxon>Neoptera</taxon>
        <taxon>Endopterygota</taxon>
        <taxon>Diptera</taxon>
        <taxon>Nematocera</taxon>
        <taxon>Culicoidea</taxon>
        <taxon>Culicidae</taxon>
        <taxon>Culicinae</taxon>
        <taxon>Culicini</taxon>
        <taxon>Culex</taxon>
        <taxon>Culex</taxon>
    </lineage>
</organism>
<feature type="compositionally biased region" description="Acidic residues" evidence="28">
    <location>
        <begin position="1468"/>
        <end position="1490"/>
    </location>
</feature>
<protein>
    <recommendedName>
        <fullName evidence="26">DDB1- and CUL4-associated factor 1</fullName>
        <ecNumber evidence="5">2.7.11.1</ecNumber>
    </recommendedName>
    <alternativeName>
        <fullName evidence="27">Serine/threonine-protein kinase VPRBP</fullName>
    </alternativeName>
</protein>
<dbReference type="FunFam" id="2.130.10.10:FF:000055">
    <property type="entry name" value="DDB1 and CUL4-associated factor 1"/>
    <property type="match status" value="1"/>
</dbReference>
<dbReference type="Pfam" id="PF00400">
    <property type="entry name" value="WD40"/>
    <property type="match status" value="1"/>
</dbReference>
<keyword evidence="13" id="KW-0547">Nucleotide-binding</keyword>
<dbReference type="PANTHER" id="PTHR13129:SF4">
    <property type="entry name" value="DDB1- AND CUL4-ASSOCIATED FACTOR 1"/>
    <property type="match status" value="1"/>
</dbReference>
<evidence type="ECO:0000256" key="24">
    <source>
        <dbReference type="ARBA" id="ARBA00048679"/>
    </source>
</evidence>
<dbReference type="GO" id="GO:0005813">
    <property type="term" value="C:centrosome"/>
    <property type="evidence" value="ECO:0007669"/>
    <property type="project" value="UniProtKB-SubCell"/>
</dbReference>
<evidence type="ECO:0000256" key="11">
    <source>
        <dbReference type="ARBA" id="ARBA00022679"/>
    </source>
</evidence>
<dbReference type="SMART" id="SM00667">
    <property type="entry name" value="LisH"/>
    <property type="match status" value="1"/>
</dbReference>
<comment type="pathway">
    <text evidence="3">Protein modification; protein ubiquitination.</text>
</comment>
<keyword evidence="6" id="KW-0963">Cytoplasm</keyword>
<evidence type="ECO:0000256" key="18">
    <source>
        <dbReference type="ARBA" id="ARBA00022990"/>
    </source>
</evidence>
<evidence type="ECO:0000256" key="27">
    <source>
        <dbReference type="ARBA" id="ARBA00078221"/>
    </source>
</evidence>
<keyword evidence="12" id="KW-0677">Repeat</keyword>
<dbReference type="GO" id="GO:0016567">
    <property type="term" value="P:protein ubiquitination"/>
    <property type="evidence" value="ECO:0007669"/>
    <property type="project" value="UniProtKB-UniPathway"/>
</dbReference>
<keyword evidence="15" id="KW-0833">Ubl conjugation pathway</keyword>
<comment type="subcellular location">
    <subcellularLocation>
        <location evidence="2">Cytoplasm</location>
        <location evidence="2">Cytoskeleton</location>
        <location evidence="2">Microtubule organizing center</location>
        <location evidence="2">Centrosome</location>
    </subcellularLocation>
    <subcellularLocation>
        <location evidence="1">Nucleus</location>
    </subcellularLocation>
</comment>
<keyword evidence="17" id="KW-0156">Chromatin regulator</keyword>
<comment type="catalytic activity">
    <reaction evidence="24">
        <text>L-seryl-[protein] + ATP = O-phospho-L-seryl-[protein] + ADP + H(+)</text>
        <dbReference type="Rhea" id="RHEA:17989"/>
        <dbReference type="Rhea" id="RHEA-COMP:9863"/>
        <dbReference type="Rhea" id="RHEA-COMP:11604"/>
        <dbReference type="ChEBI" id="CHEBI:15378"/>
        <dbReference type="ChEBI" id="CHEBI:29999"/>
        <dbReference type="ChEBI" id="CHEBI:30616"/>
        <dbReference type="ChEBI" id="CHEBI:83421"/>
        <dbReference type="ChEBI" id="CHEBI:456216"/>
        <dbReference type="EC" id="2.7.11.1"/>
    </reaction>
</comment>
<evidence type="ECO:0000256" key="2">
    <source>
        <dbReference type="ARBA" id="ARBA00004300"/>
    </source>
</evidence>
<evidence type="ECO:0000256" key="13">
    <source>
        <dbReference type="ARBA" id="ARBA00022741"/>
    </source>
</evidence>
<proteinExistence type="inferred from homology"/>
<dbReference type="PANTHER" id="PTHR13129">
    <property type="entry name" value="VPRBP PROTEIN-RELATED"/>
    <property type="match status" value="1"/>
</dbReference>
<keyword evidence="18" id="KW-0007">Acetylation</keyword>
<dbReference type="InterPro" id="IPR033270">
    <property type="entry name" value="VPRBP/DCAF1"/>
</dbReference>
<evidence type="ECO:0000313" key="29">
    <source>
        <dbReference type="EMBL" id="JAV19925.1"/>
    </source>
</evidence>
<feature type="region of interest" description="Disordered" evidence="28">
    <location>
        <begin position="231"/>
        <end position="279"/>
    </location>
</feature>
<evidence type="ECO:0000256" key="5">
    <source>
        <dbReference type="ARBA" id="ARBA00012513"/>
    </source>
</evidence>
<dbReference type="UniPathway" id="UPA00143"/>
<sequence length="1530" mass="170385">MASPLDQAEVLRGRDLAKIFQVWEERHSVPGYDPEPVVTRLAEIFEEETEVYMRKDPDPFDERHPSRTDPNSELGRMLKTLFRKDHFMTRLVNDYLRDNFFTRQNIQQCSQPLNIAACRLILVIMPGLETSAVFQAEFDHLISRLYGWAESSPEPLQSYATGLLGAAMEVQEIAVSFREQNIRLLPIMLRRLHVLQLAHRNRDRLAEAGEGVSSTAFHRMFQGEATLISQKSSVEVKGGEEEETMEEGEEKRPFAHLGPSSSSETTAAPSNGASPTANLNTLFQNENSQTTQDNRATHRNMIPIFPATIATSQMLILRYLTPMGEYQEFLPHVFEHNAMSLIFRYIENLEARDTCLAFEALKYLASLLCHKKFSLEFIANGGLERLLRVPRPSLAATGVSIAFYYLAYCEDAMERICLMPQKIITELVTYALWLLGCAHDSGRCHATMFFGLSCQFKTMMDEFDKQDGLRKLYNVISVLPILLPADDYNLNDDEECAARQVVRHVCVALKKYFENHLYYKYSQVTRQQCPTGTLAGPVFKSVKNSPEVISDQIKTLQELLPMKARWYPVDEFLDLGGVNLLLRIIALAYEWNYSGRGETVRAALDVLNIACVIPRVHAVFCERIEFPEEGSAAGINIVLGAAEGEIVADAEVQKSALAVLVHTVCAPLHRPSGSLARFGSAKKRMPNKNSEELLQKVWESVRSNNGIIVLLSLMCVKTPITDADCIRGMACRALAGLARSETVQQIIGKLPLFVNGQLQSLMRDPILQEKRAEHVQFQKYALELMERVSGKTKNFSNQMDTSLADIHKANVVAQTKIQFNEQQLYQLIHQHLVARGLSETASTLVKETGITIPTAIQQQHAQVASLARNLHHSPFTFRSPNASIIQRSRIRSKTTEATFNHSTAQANLQAALAAASIEAAAGAAASTETPAAADPASEVPTEPFTPIRLIKKTNAGSVSAGGPSSSTGTAGTTPFASSSSASASRSLQKQISATVDTASFLVPASTSTKPPGPEPLAVTLDTIITEYLTNQHALCKHPMSTCPQFDLFVPHKCPDPRPNRASGMSQNFAARFFKRHAGYSSRRFDRRLVHSNFSASRVLRPQDSEFFFTCCDFTPCATKLITGSHSGEVKIFNLSDSNEEFSYSCHESYVNSIKCSKDGRLLLTSCAWRSPMSALWNIENARFTQKLQWDEEEYMEFPNVRQDKVLATTGEVASIYDINTGQKILSLVPNIYNQYTKNRATFCPSDELILSDGVLWDVSSGKEIHKFDKLNQTISGVFHPNGLEIVSNTEVWDLRTFHLLRTVSALDQCQVKFSQQNVIYGICPEVETEPHSDNVFFESSFKVLDGYDYSSISTVDVKRNIYDLAINGYGSQIAIVENQGGFNSVQESVVRIYSVGRKKNTEDDAEEEEEEMENSEDNSMSETESVVFHGARGENGGQRRRRRRGMRINVLDDDEDDIFQPGSSGSSSDDDDDDDDDDQDQEQEDQDENDGGGGGGGGEDSDGDGANNNDDEDDASSWTTTSDLEDFLMM</sequence>
<evidence type="ECO:0000256" key="4">
    <source>
        <dbReference type="ARBA" id="ARBA00008845"/>
    </source>
</evidence>
<evidence type="ECO:0000256" key="23">
    <source>
        <dbReference type="ARBA" id="ARBA00047899"/>
    </source>
</evidence>
<comment type="similarity">
    <text evidence="4">Belongs to the VPRBP/DCAF1 family.</text>
</comment>
<feature type="compositionally biased region" description="Low complexity" evidence="28">
    <location>
        <begin position="259"/>
        <end position="270"/>
    </location>
</feature>
<keyword evidence="8" id="KW-0597">Phosphoprotein</keyword>
<evidence type="ECO:0000256" key="12">
    <source>
        <dbReference type="ARBA" id="ARBA00022737"/>
    </source>
</evidence>
<keyword evidence="7" id="KW-0723">Serine/threonine-protein kinase</keyword>
<feature type="region of interest" description="Disordered" evidence="28">
    <location>
        <begin position="955"/>
        <end position="981"/>
    </location>
</feature>
<evidence type="ECO:0000256" key="22">
    <source>
        <dbReference type="ARBA" id="ARBA00023242"/>
    </source>
</evidence>
<evidence type="ECO:0000256" key="3">
    <source>
        <dbReference type="ARBA" id="ARBA00004906"/>
    </source>
</evidence>
<evidence type="ECO:0000256" key="21">
    <source>
        <dbReference type="ARBA" id="ARBA00023212"/>
    </source>
</evidence>
<dbReference type="GO" id="GO:0004674">
    <property type="term" value="F:protein serine/threonine kinase activity"/>
    <property type="evidence" value="ECO:0007669"/>
    <property type="project" value="UniProtKB-KW"/>
</dbReference>
<keyword evidence="20" id="KW-0804">Transcription</keyword>
<keyword evidence="11" id="KW-0808">Transferase</keyword>
<keyword evidence="22" id="KW-0539">Nucleus</keyword>
<evidence type="ECO:0000256" key="9">
    <source>
        <dbReference type="ARBA" id="ARBA00022574"/>
    </source>
</evidence>
<evidence type="ECO:0000256" key="16">
    <source>
        <dbReference type="ARBA" id="ARBA00022840"/>
    </source>
</evidence>
<dbReference type="GO" id="GO:0005634">
    <property type="term" value="C:nucleus"/>
    <property type="evidence" value="ECO:0007669"/>
    <property type="project" value="UniProtKB-SubCell"/>
</dbReference>
<evidence type="ECO:0000256" key="8">
    <source>
        <dbReference type="ARBA" id="ARBA00022553"/>
    </source>
</evidence>
<dbReference type="SUPFAM" id="SSF50978">
    <property type="entry name" value="WD40 repeat-like"/>
    <property type="match status" value="1"/>
</dbReference>
<evidence type="ECO:0000256" key="7">
    <source>
        <dbReference type="ARBA" id="ARBA00022527"/>
    </source>
</evidence>
<keyword evidence="16" id="KW-0067">ATP-binding</keyword>
<evidence type="ECO:0000256" key="15">
    <source>
        <dbReference type="ARBA" id="ARBA00022786"/>
    </source>
</evidence>
<dbReference type="EMBL" id="GFDL01015120">
    <property type="protein sequence ID" value="JAV19925.1"/>
    <property type="molecule type" value="Transcribed_RNA"/>
</dbReference>
<evidence type="ECO:0000256" key="6">
    <source>
        <dbReference type="ARBA" id="ARBA00022490"/>
    </source>
</evidence>